<organism evidence="8 9">
    <name type="scientific">Veillonella tobetsuensis</name>
    <dbReference type="NCBI Taxonomy" id="1110546"/>
    <lineage>
        <taxon>Bacteria</taxon>
        <taxon>Bacillati</taxon>
        <taxon>Bacillota</taxon>
        <taxon>Negativicutes</taxon>
        <taxon>Veillonellales</taxon>
        <taxon>Veillonellaceae</taxon>
        <taxon>Veillonella</taxon>
    </lineage>
</organism>
<keyword evidence="5" id="KW-0408">Iron</keyword>
<accession>A0A480AZ71</accession>
<evidence type="ECO:0000256" key="6">
    <source>
        <dbReference type="ARBA" id="ARBA00049417"/>
    </source>
</evidence>
<keyword evidence="2" id="KW-0479">Metal-binding</keyword>
<feature type="domain" description="HD" evidence="7">
    <location>
        <begin position="18"/>
        <end position="131"/>
    </location>
</feature>
<dbReference type="SUPFAM" id="SSF109604">
    <property type="entry name" value="HD-domain/PDEase-like"/>
    <property type="match status" value="1"/>
</dbReference>
<dbReference type="AlphaFoldDB" id="A0A480AZ71"/>
<dbReference type="NCBIfam" id="TIGR00488">
    <property type="entry name" value="bis(5'-nucleosyl)-tetraphosphatase (symmetrical) YqeK"/>
    <property type="match status" value="1"/>
</dbReference>
<keyword evidence="4 8" id="KW-0378">Hydrolase</keyword>
<dbReference type="InterPro" id="IPR005249">
    <property type="entry name" value="YqeK"/>
</dbReference>
<comment type="caution">
    <text evidence="8">The sequence shown here is derived from an EMBL/GenBank/DDBJ whole genome shotgun (WGS) entry which is preliminary data.</text>
</comment>
<dbReference type="Pfam" id="PF01966">
    <property type="entry name" value="HD"/>
    <property type="match status" value="1"/>
</dbReference>
<evidence type="ECO:0000313" key="8">
    <source>
        <dbReference type="EMBL" id="GCL66724.1"/>
    </source>
</evidence>
<evidence type="ECO:0000256" key="2">
    <source>
        <dbReference type="ARBA" id="ARBA00022723"/>
    </source>
</evidence>
<dbReference type="GO" id="GO:0046872">
    <property type="term" value="F:metal ion binding"/>
    <property type="evidence" value="ECO:0007669"/>
    <property type="project" value="UniProtKB-KW"/>
</dbReference>
<proteinExistence type="predicted"/>
<keyword evidence="3" id="KW-0547">Nucleotide-binding</keyword>
<name>A0A480AZ71_9FIRM</name>
<dbReference type="Gene3D" id="1.10.3210.10">
    <property type="entry name" value="Hypothetical protein af1432"/>
    <property type="match status" value="1"/>
</dbReference>
<evidence type="ECO:0000313" key="9">
    <source>
        <dbReference type="Proteomes" id="UP000300381"/>
    </source>
</evidence>
<dbReference type="RefSeq" id="WP_137660368.1">
    <property type="nucleotide sequence ID" value="NZ_BJCQ01000008.1"/>
</dbReference>
<evidence type="ECO:0000256" key="5">
    <source>
        <dbReference type="ARBA" id="ARBA00023004"/>
    </source>
</evidence>
<dbReference type="CDD" id="cd00077">
    <property type="entry name" value="HDc"/>
    <property type="match status" value="1"/>
</dbReference>
<evidence type="ECO:0000256" key="1">
    <source>
        <dbReference type="ARBA" id="ARBA00012506"/>
    </source>
</evidence>
<evidence type="ECO:0000259" key="7">
    <source>
        <dbReference type="PROSITE" id="PS51831"/>
    </source>
</evidence>
<dbReference type="InterPro" id="IPR003607">
    <property type="entry name" value="HD/PDEase_dom"/>
</dbReference>
<dbReference type="PANTHER" id="PTHR35795">
    <property type="entry name" value="SLR1885 PROTEIN"/>
    <property type="match status" value="1"/>
</dbReference>
<dbReference type="EMBL" id="BJCQ01000008">
    <property type="protein sequence ID" value="GCL66724.1"/>
    <property type="molecule type" value="Genomic_DNA"/>
</dbReference>
<dbReference type="GO" id="GO:0000166">
    <property type="term" value="F:nucleotide binding"/>
    <property type="evidence" value="ECO:0007669"/>
    <property type="project" value="UniProtKB-KW"/>
</dbReference>
<protein>
    <recommendedName>
        <fullName evidence="1">bis(5'-nucleosyl)-tetraphosphatase (symmetrical)</fullName>
        <ecNumber evidence="1">3.6.1.41</ecNumber>
    </recommendedName>
</protein>
<dbReference type="Proteomes" id="UP000300381">
    <property type="component" value="Unassembled WGS sequence"/>
</dbReference>
<gene>
    <name evidence="8" type="ORF">PAGU1578_03450</name>
</gene>
<evidence type="ECO:0000256" key="3">
    <source>
        <dbReference type="ARBA" id="ARBA00022741"/>
    </source>
</evidence>
<dbReference type="SMART" id="SM00471">
    <property type="entry name" value="HDc"/>
    <property type="match status" value="1"/>
</dbReference>
<dbReference type="PROSITE" id="PS51831">
    <property type="entry name" value="HD"/>
    <property type="match status" value="1"/>
</dbReference>
<dbReference type="GO" id="GO:0008803">
    <property type="term" value="F:bis(5'-nucleosyl)-tetraphosphatase (symmetrical) activity"/>
    <property type="evidence" value="ECO:0007669"/>
    <property type="project" value="UniProtKB-EC"/>
</dbReference>
<dbReference type="InterPro" id="IPR051094">
    <property type="entry name" value="Diverse_Catalytic_Enzymes"/>
</dbReference>
<comment type="catalytic activity">
    <reaction evidence="6">
        <text>P(1),P(4)-bis(5'-adenosyl) tetraphosphate + H2O = 2 ADP + 2 H(+)</text>
        <dbReference type="Rhea" id="RHEA:24252"/>
        <dbReference type="ChEBI" id="CHEBI:15377"/>
        <dbReference type="ChEBI" id="CHEBI:15378"/>
        <dbReference type="ChEBI" id="CHEBI:58141"/>
        <dbReference type="ChEBI" id="CHEBI:456216"/>
        <dbReference type="EC" id="3.6.1.41"/>
    </reaction>
</comment>
<dbReference type="EC" id="3.6.1.41" evidence="1"/>
<dbReference type="InterPro" id="IPR006674">
    <property type="entry name" value="HD_domain"/>
</dbReference>
<sequence length="193" mass="21262">MDIKEIETDLSNKLSKKRFIHTLGVVNSAMYLAKKYGANIEDAHLAALLHDCAKEIPLLEMHDLVADLPCDQDMLHSGALLHGLAGMVLANTQYGVTNPDILEAIRVHTTGKENMSKLDKIIFLADYIEPNRKFPGVNDIRLAAEQSLDAGVLCGFDMTIRHLIDSGDSIYPLTILSRNDLLRHMKKGGANNG</sequence>
<reference evidence="8 9" key="1">
    <citation type="submission" date="2019-03" db="EMBL/GenBank/DDBJ databases">
        <title>Draft genome sequences of two Veillonella tobetsuensis clinical isolates from intraoperative bronchial fluids of elderly patients with pulmonary carcinoma.</title>
        <authorList>
            <person name="Akiyama T."/>
        </authorList>
    </citation>
    <scope>NUCLEOTIDE SEQUENCE [LARGE SCALE GENOMIC DNA]</scope>
    <source>
        <strain evidence="8 9">PAGU 1578</strain>
    </source>
</reference>
<dbReference type="PANTHER" id="PTHR35795:SF1">
    <property type="entry name" value="BIS(5'-NUCLEOSYL)-TETRAPHOSPHATASE, SYMMETRICAL"/>
    <property type="match status" value="1"/>
</dbReference>
<evidence type="ECO:0000256" key="4">
    <source>
        <dbReference type="ARBA" id="ARBA00022801"/>
    </source>
</evidence>